<comment type="caution">
    <text evidence="2">The sequence shown here is derived from an EMBL/GenBank/DDBJ whole genome shotgun (WGS) entry which is preliminary data.</text>
</comment>
<organism evidence="2 3">
    <name type="scientific">Guopingia tenuis</name>
    <dbReference type="NCBI Taxonomy" id="2763656"/>
    <lineage>
        <taxon>Bacteria</taxon>
        <taxon>Bacillati</taxon>
        <taxon>Bacillota</taxon>
        <taxon>Clostridia</taxon>
        <taxon>Christensenellales</taxon>
        <taxon>Christensenellaceae</taxon>
        <taxon>Guopingia</taxon>
    </lineage>
</organism>
<dbReference type="SUPFAM" id="SSF64376">
    <property type="entry name" value="YlxR-like"/>
    <property type="match status" value="1"/>
</dbReference>
<sequence>MCVACREGKPKKELIRIVRSQEGAVSVDVTGKAPGRGAYICPDVACLERAYKTRALNRALGAELTEETFQELKRVILRREIGK</sequence>
<keyword evidence="3" id="KW-1185">Reference proteome</keyword>
<dbReference type="InterPro" id="IPR007393">
    <property type="entry name" value="YlxR_dom"/>
</dbReference>
<dbReference type="InterPro" id="IPR037465">
    <property type="entry name" value="YlxR"/>
</dbReference>
<dbReference type="Gene3D" id="3.30.1230.10">
    <property type="entry name" value="YlxR-like"/>
    <property type="match status" value="1"/>
</dbReference>
<protein>
    <submittedName>
        <fullName evidence="2">YlxR family protein</fullName>
    </submittedName>
</protein>
<proteinExistence type="predicted"/>
<gene>
    <name evidence="2" type="ORF">H8693_02430</name>
</gene>
<dbReference type="NCBIfam" id="NF047356">
    <property type="entry name" value="RNA_bind_RnpM"/>
    <property type="match status" value="1"/>
</dbReference>
<dbReference type="AlphaFoldDB" id="A0A926DHC7"/>
<dbReference type="EMBL" id="JACRSS010000001">
    <property type="protein sequence ID" value="MBC8537789.1"/>
    <property type="molecule type" value="Genomic_DNA"/>
</dbReference>
<dbReference type="PANTHER" id="PTHR34215:SF1">
    <property type="entry name" value="YLXR DOMAIN-CONTAINING PROTEIN"/>
    <property type="match status" value="1"/>
</dbReference>
<accession>A0A926DHC7</accession>
<evidence type="ECO:0000313" key="3">
    <source>
        <dbReference type="Proteomes" id="UP000617951"/>
    </source>
</evidence>
<reference evidence="2" key="1">
    <citation type="submission" date="2020-08" db="EMBL/GenBank/DDBJ databases">
        <title>Genome public.</title>
        <authorList>
            <person name="Liu C."/>
            <person name="Sun Q."/>
        </authorList>
    </citation>
    <scope>NUCLEOTIDE SEQUENCE</scope>
    <source>
        <strain evidence="2">NSJ-63</strain>
    </source>
</reference>
<dbReference type="Pfam" id="PF04296">
    <property type="entry name" value="YlxR"/>
    <property type="match status" value="1"/>
</dbReference>
<dbReference type="CDD" id="cd00279">
    <property type="entry name" value="YlxR"/>
    <property type="match status" value="1"/>
</dbReference>
<dbReference type="InterPro" id="IPR035931">
    <property type="entry name" value="YlxR-like_sf"/>
</dbReference>
<name>A0A926DHC7_9FIRM</name>
<dbReference type="PANTHER" id="PTHR34215">
    <property type="entry name" value="BLL0784 PROTEIN"/>
    <property type="match status" value="1"/>
</dbReference>
<evidence type="ECO:0000259" key="1">
    <source>
        <dbReference type="Pfam" id="PF04296"/>
    </source>
</evidence>
<feature type="domain" description="YlxR" evidence="1">
    <location>
        <begin position="1"/>
        <end position="73"/>
    </location>
</feature>
<dbReference type="Proteomes" id="UP000617951">
    <property type="component" value="Unassembled WGS sequence"/>
</dbReference>
<evidence type="ECO:0000313" key="2">
    <source>
        <dbReference type="EMBL" id="MBC8537789.1"/>
    </source>
</evidence>